<dbReference type="Proteomes" id="UP000033684">
    <property type="component" value="Unassembled WGS sequence"/>
</dbReference>
<dbReference type="NCBIfam" id="TIGR00217">
    <property type="entry name" value="malQ"/>
    <property type="match status" value="1"/>
</dbReference>
<comment type="caution">
    <text evidence="11">The sequence shown here is derived from an EMBL/GenBank/DDBJ whole genome shotgun (WGS) entry which is preliminary data.</text>
</comment>
<evidence type="ECO:0000313" key="12">
    <source>
        <dbReference type="Proteomes" id="UP000033684"/>
    </source>
</evidence>
<dbReference type="GO" id="GO:0004134">
    <property type="term" value="F:4-alpha-glucanotransferase activity"/>
    <property type="evidence" value="ECO:0007669"/>
    <property type="project" value="UniProtKB-EC"/>
</dbReference>
<organism evidence="11 12">
    <name type="scientific">Methylocucumis oryzae</name>
    <dbReference type="NCBI Taxonomy" id="1632867"/>
    <lineage>
        <taxon>Bacteria</taxon>
        <taxon>Pseudomonadati</taxon>
        <taxon>Pseudomonadota</taxon>
        <taxon>Gammaproteobacteria</taxon>
        <taxon>Methylococcales</taxon>
        <taxon>Methylococcaceae</taxon>
        <taxon>Methylocucumis</taxon>
    </lineage>
</organism>
<evidence type="ECO:0000256" key="1">
    <source>
        <dbReference type="ARBA" id="ARBA00000439"/>
    </source>
</evidence>
<evidence type="ECO:0000256" key="2">
    <source>
        <dbReference type="ARBA" id="ARBA00005684"/>
    </source>
</evidence>
<dbReference type="OrthoDB" id="9763489at2"/>
<dbReference type="PATRIC" id="fig|1632867.3.peg.2313"/>
<dbReference type="AlphaFoldDB" id="A0A0F3IFT8"/>
<evidence type="ECO:0000256" key="4">
    <source>
        <dbReference type="ARBA" id="ARBA00020295"/>
    </source>
</evidence>
<dbReference type="SUPFAM" id="SSF51445">
    <property type="entry name" value="(Trans)glycosidases"/>
    <property type="match status" value="1"/>
</dbReference>
<dbReference type="Pfam" id="PF02446">
    <property type="entry name" value="Glyco_hydro_77"/>
    <property type="match status" value="1"/>
</dbReference>
<reference evidence="12" key="1">
    <citation type="submission" date="2015-03" db="EMBL/GenBank/DDBJ databases">
        <title>Draft genome sequence of a novel methanotroph (Sn10-6) isolated from flooded ricefield rhizosphere in India.</title>
        <authorList>
            <person name="Pandit P.S."/>
            <person name="Pore S.D."/>
            <person name="Arora P."/>
            <person name="Kapse N.G."/>
            <person name="Dhakephalkar P.K."/>
            <person name="Rahalkar M.C."/>
        </authorList>
    </citation>
    <scope>NUCLEOTIDE SEQUENCE [LARGE SCALE GENOMIC DNA]</scope>
    <source>
        <strain evidence="12">Sn10-6</strain>
    </source>
</reference>
<protein>
    <recommendedName>
        <fullName evidence="4 10">4-alpha-glucanotransferase</fullName>
        <ecNumber evidence="3 10">2.4.1.25</ecNumber>
    </recommendedName>
    <alternativeName>
        <fullName evidence="8 10">Amylomaltase</fullName>
    </alternativeName>
    <alternativeName>
        <fullName evidence="9 10">Disproportionating enzyme</fullName>
    </alternativeName>
</protein>
<accession>A0A0F3IFT8</accession>
<dbReference type="NCBIfam" id="NF011080">
    <property type="entry name" value="PRK14508.1-3"/>
    <property type="match status" value="1"/>
</dbReference>
<evidence type="ECO:0000256" key="8">
    <source>
        <dbReference type="ARBA" id="ARBA00031423"/>
    </source>
</evidence>
<dbReference type="PANTHER" id="PTHR32438:SF5">
    <property type="entry name" value="4-ALPHA-GLUCANOTRANSFERASE DPE1, CHLOROPLASTIC_AMYLOPLASTIC"/>
    <property type="match status" value="1"/>
</dbReference>
<keyword evidence="12" id="KW-1185">Reference proteome</keyword>
<evidence type="ECO:0000313" key="11">
    <source>
        <dbReference type="EMBL" id="KJV05606.1"/>
    </source>
</evidence>
<comment type="similarity">
    <text evidence="2 10">Belongs to the disproportionating enzyme family.</text>
</comment>
<keyword evidence="6 10" id="KW-0808">Transferase</keyword>
<evidence type="ECO:0000256" key="9">
    <source>
        <dbReference type="ARBA" id="ARBA00031501"/>
    </source>
</evidence>
<evidence type="ECO:0000256" key="6">
    <source>
        <dbReference type="ARBA" id="ARBA00022679"/>
    </source>
</evidence>
<proteinExistence type="inferred from homology"/>
<keyword evidence="7 10" id="KW-0119">Carbohydrate metabolism</keyword>
<evidence type="ECO:0000256" key="3">
    <source>
        <dbReference type="ARBA" id="ARBA00012560"/>
    </source>
</evidence>
<dbReference type="EC" id="2.4.1.25" evidence="3 10"/>
<reference evidence="11 12" key="2">
    <citation type="journal article" date="2016" name="Microb. Ecol.">
        <title>Genome Characteristics of a Novel Type I Methanotroph (Sn10-6) Isolated from a Flooded Indian Rice Field.</title>
        <authorList>
            <person name="Rahalkar M.C."/>
            <person name="Pandit P.S."/>
            <person name="Dhakephalkar P.K."/>
            <person name="Pore S."/>
            <person name="Arora P."/>
            <person name="Kapse N."/>
        </authorList>
    </citation>
    <scope>NUCLEOTIDE SEQUENCE [LARGE SCALE GENOMIC DNA]</scope>
    <source>
        <strain evidence="11 12">Sn10-6</strain>
    </source>
</reference>
<keyword evidence="5 10" id="KW-0328">Glycosyltransferase</keyword>
<dbReference type="InterPro" id="IPR017853">
    <property type="entry name" value="GH"/>
</dbReference>
<sequence>MKEILTKRRAGILLHITSLPGKYPTGDLGKDAYHFVDFLHNAGITVWQTLPLGMTHSDGSPYQSLSAHAGNADLISIELLAENGWLKIPDKCEECVRTDRFYKSCLITKAFYGFLERASAEEKTQFKQFCENKAFWLDDFALFLALRLEFNQVCWNEWPSYLKERDSKSIKEARKRLAAEIDCIKFEQFVFFQQWMALKTYANQKGVLLFGDIPIFVSYDSADVWANRDVFKLDDTGNMLVVAGVPPDYFSQTGQRWGNPHYNWTYLKKTGFNWWVERMHTQLEQFDILRIDHFRGLEAAWEIPAHEPTAQNGEWVTAPGKALLNAVRNQLGSIPLVAEDLGIITAEVEELRKEFELPGMKILQFAFDSGPDNPYLPNNYEKNCVVYTGTHDNDTTTGWGDKLSEHEKQHIFEYLGNPLATLNCALVQAALASVANLAVIPMQDILELGSEHRMNTPGTTEGNWRWRFQWSQLSAERAHRLAHLVELFNRNPARHS</sequence>
<dbReference type="NCBIfam" id="NF011079">
    <property type="entry name" value="PRK14508.1-2"/>
    <property type="match status" value="1"/>
</dbReference>
<dbReference type="EMBL" id="LAJX01000201">
    <property type="protein sequence ID" value="KJV05606.1"/>
    <property type="molecule type" value="Genomic_DNA"/>
</dbReference>
<evidence type="ECO:0000256" key="10">
    <source>
        <dbReference type="RuleBase" id="RU361207"/>
    </source>
</evidence>
<dbReference type="RefSeq" id="WP_045780123.1">
    <property type="nucleotide sequence ID" value="NZ_LAJX01000201.1"/>
</dbReference>
<gene>
    <name evidence="11" type="ORF">VZ94_16930</name>
</gene>
<evidence type="ECO:0000256" key="5">
    <source>
        <dbReference type="ARBA" id="ARBA00022676"/>
    </source>
</evidence>
<dbReference type="InterPro" id="IPR003385">
    <property type="entry name" value="Glyco_hydro_77"/>
</dbReference>
<evidence type="ECO:0000256" key="7">
    <source>
        <dbReference type="ARBA" id="ARBA00023277"/>
    </source>
</evidence>
<comment type="catalytic activity">
    <reaction evidence="1 10">
        <text>Transfers a segment of a (1-&gt;4)-alpha-D-glucan to a new position in an acceptor, which may be glucose or a (1-&gt;4)-alpha-D-glucan.</text>
        <dbReference type="EC" id="2.4.1.25"/>
    </reaction>
</comment>
<dbReference type="GO" id="GO:0005975">
    <property type="term" value="P:carbohydrate metabolic process"/>
    <property type="evidence" value="ECO:0007669"/>
    <property type="project" value="InterPro"/>
</dbReference>
<name>A0A0F3IFT8_9GAMM</name>
<dbReference type="Gene3D" id="3.20.20.80">
    <property type="entry name" value="Glycosidases"/>
    <property type="match status" value="1"/>
</dbReference>
<dbReference type="PANTHER" id="PTHR32438">
    <property type="entry name" value="4-ALPHA-GLUCANOTRANSFERASE DPE1, CHLOROPLASTIC/AMYLOPLASTIC"/>
    <property type="match status" value="1"/>
</dbReference>